<evidence type="ECO:0000256" key="17">
    <source>
        <dbReference type="ARBA" id="ARBA00040123"/>
    </source>
</evidence>
<keyword evidence="12" id="KW-0966">Cell projection</keyword>
<keyword evidence="7" id="KW-0378">Hydrolase</keyword>
<dbReference type="Gene3D" id="3.10.129.10">
    <property type="entry name" value="Hotdog Thioesterase"/>
    <property type="match status" value="1"/>
</dbReference>
<comment type="caution">
    <text evidence="25">The sequence shown here is derived from an EMBL/GenBank/DDBJ whole genome shotgun (WGS) entry which is preliminary data.</text>
</comment>
<evidence type="ECO:0000256" key="20">
    <source>
        <dbReference type="ARBA" id="ARBA00047734"/>
    </source>
</evidence>
<keyword evidence="10" id="KW-0443">Lipid metabolism</keyword>
<dbReference type="GO" id="GO:0006631">
    <property type="term" value="P:fatty acid metabolic process"/>
    <property type="evidence" value="ECO:0007669"/>
    <property type="project" value="UniProtKB-KW"/>
</dbReference>
<reference evidence="25 26" key="1">
    <citation type="submission" date="2019-02" db="EMBL/GenBank/DDBJ databases">
        <title>Genomic Encyclopedia of Archaeal and Bacterial Type Strains, Phase II (KMG-II): from individual species to whole genera.</title>
        <authorList>
            <person name="Goeker M."/>
        </authorList>
    </citation>
    <scope>NUCLEOTIDE SEQUENCE [LARGE SCALE GENOMIC DNA]</scope>
    <source>
        <strain evidence="25 26">DSM 18101</strain>
    </source>
</reference>
<evidence type="ECO:0000259" key="24">
    <source>
        <dbReference type="Pfam" id="PF03061"/>
    </source>
</evidence>
<evidence type="ECO:0000313" key="25">
    <source>
        <dbReference type="EMBL" id="RZU39121.1"/>
    </source>
</evidence>
<comment type="catalytic activity">
    <reaction evidence="19">
        <text>octanoyl-CoA + H2O = octanoate + CoA + H(+)</text>
        <dbReference type="Rhea" id="RHEA:30143"/>
        <dbReference type="ChEBI" id="CHEBI:15377"/>
        <dbReference type="ChEBI" id="CHEBI:15378"/>
        <dbReference type="ChEBI" id="CHEBI:25646"/>
        <dbReference type="ChEBI" id="CHEBI:57287"/>
        <dbReference type="ChEBI" id="CHEBI:57386"/>
    </reaction>
    <physiologicalReaction direction="left-to-right" evidence="19">
        <dbReference type="Rhea" id="RHEA:30144"/>
    </physiologicalReaction>
</comment>
<evidence type="ECO:0000256" key="12">
    <source>
        <dbReference type="ARBA" id="ARBA00023273"/>
    </source>
</evidence>
<feature type="domain" description="Thioesterase" evidence="24">
    <location>
        <begin position="48"/>
        <end position="120"/>
    </location>
</feature>
<evidence type="ECO:0000256" key="22">
    <source>
        <dbReference type="ARBA" id="ARBA00048074"/>
    </source>
</evidence>
<keyword evidence="6" id="KW-0053">Apoptosis</keyword>
<dbReference type="InterPro" id="IPR052365">
    <property type="entry name" value="THEM4/THEM5_acyl-CoA_thioest"/>
</dbReference>
<evidence type="ECO:0000256" key="6">
    <source>
        <dbReference type="ARBA" id="ARBA00022703"/>
    </source>
</evidence>
<evidence type="ECO:0000256" key="18">
    <source>
        <dbReference type="ARBA" id="ARBA00043210"/>
    </source>
</evidence>
<sequence>MAVLGAKDSYCYVCGPDNKFGLRVPFEQDGAESSCARYVARPEHGGWNGVLHGGVTFSLMDEALGWALFFQQKPAVTAKIRTRFTKPVPIGAALLIRAWVIRERSRIVEAKAEVRSDDGEMLFAEAEATMFRIPAAPAIQNHSEEEAIA</sequence>
<dbReference type="AlphaFoldDB" id="A0A4Q7YQH4"/>
<keyword evidence="8" id="KW-0276">Fatty acid metabolism</keyword>
<keyword evidence="5" id="KW-0963">Cytoplasm</keyword>
<comment type="similarity">
    <text evidence="15">Belongs to the THEM4/THEM5 thioesterase family.</text>
</comment>
<dbReference type="GO" id="GO:0016020">
    <property type="term" value="C:membrane"/>
    <property type="evidence" value="ECO:0007669"/>
    <property type="project" value="UniProtKB-SubCell"/>
</dbReference>
<dbReference type="GO" id="GO:0005737">
    <property type="term" value="C:cytoplasm"/>
    <property type="evidence" value="ECO:0007669"/>
    <property type="project" value="UniProtKB-SubCell"/>
</dbReference>
<evidence type="ECO:0000313" key="26">
    <source>
        <dbReference type="Proteomes" id="UP000292958"/>
    </source>
</evidence>
<keyword evidence="26" id="KW-1185">Reference proteome</keyword>
<evidence type="ECO:0000256" key="23">
    <source>
        <dbReference type="ARBA" id="ARBA00048180"/>
    </source>
</evidence>
<dbReference type="SUPFAM" id="SSF54637">
    <property type="entry name" value="Thioesterase/thiol ester dehydrase-isomerase"/>
    <property type="match status" value="1"/>
</dbReference>
<comment type="catalytic activity">
    <reaction evidence="13">
        <text>(5Z,8Z,11Z,14Z)-eicosatetraenoyl-CoA + H2O = (5Z,8Z,11Z,14Z)-eicosatetraenoate + CoA + H(+)</text>
        <dbReference type="Rhea" id="RHEA:40151"/>
        <dbReference type="ChEBI" id="CHEBI:15377"/>
        <dbReference type="ChEBI" id="CHEBI:15378"/>
        <dbReference type="ChEBI" id="CHEBI:32395"/>
        <dbReference type="ChEBI" id="CHEBI:57287"/>
        <dbReference type="ChEBI" id="CHEBI:57368"/>
    </reaction>
    <physiologicalReaction direction="left-to-right" evidence="13">
        <dbReference type="Rhea" id="RHEA:40152"/>
    </physiologicalReaction>
</comment>
<evidence type="ECO:0000256" key="10">
    <source>
        <dbReference type="ARBA" id="ARBA00023098"/>
    </source>
</evidence>
<evidence type="ECO:0000256" key="5">
    <source>
        <dbReference type="ARBA" id="ARBA00022490"/>
    </source>
</evidence>
<evidence type="ECO:0000256" key="1">
    <source>
        <dbReference type="ARBA" id="ARBA00004170"/>
    </source>
</evidence>
<keyword evidence="11" id="KW-0472">Membrane</keyword>
<evidence type="ECO:0000256" key="15">
    <source>
        <dbReference type="ARBA" id="ARBA00038456"/>
    </source>
</evidence>
<comment type="catalytic activity">
    <reaction evidence="21">
        <text>decanoyl-CoA + H2O = decanoate + CoA + H(+)</text>
        <dbReference type="Rhea" id="RHEA:40059"/>
        <dbReference type="ChEBI" id="CHEBI:15377"/>
        <dbReference type="ChEBI" id="CHEBI:15378"/>
        <dbReference type="ChEBI" id="CHEBI:27689"/>
        <dbReference type="ChEBI" id="CHEBI:57287"/>
        <dbReference type="ChEBI" id="CHEBI:61430"/>
    </reaction>
    <physiologicalReaction direction="left-to-right" evidence="21">
        <dbReference type="Rhea" id="RHEA:40060"/>
    </physiologicalReaction>
</comment>
<evidence type="ECO:0000256" key="13">
    <source>
        <dbReference type="ARBA" id="ARBA00035852"/>
    </source>
</evidence>
<dbReference type="GO" id="GO:0016790">
    <property type="term" value="F:thiolester hydrolase activity"/>
    <property type="evidence" value="ECO:0007669"/>
    <property type="project" value="UniProtKB-ARBA"/>
</dbReference>
<evidence type="ECO:0000256" key="14">
    <source>
        <dbReference type="ARBA" id="ARBA00037002"/>
    </source>
</evidence>
<evidence type="ECO:0000256" key="3">
    <source>
        <dbReference type="ARBA" id="ARBA00004632"/>
    </source>
</evidence>
<keyword evidence="4" id="KW-1003">Cell membrane</keyword>
<evidence type="ECO:0000256" key="2">
    <source>
        <dbReference type="ARBA" id="ARBA00004496"/>
    </source>
</evidence>
<comment type="catalytic activity">
    <reaction evidence="14">
        <text>(9Z)-octadecenoyl-CoA + H2O = (9Z)-octadecenoate + CoA + H(+)</text>
        <dbReference type="Rhea" id="RHEA:40139"/>
        <dbReference type="ChEBI" id="CHEBI:15377"/>
        <dbReference type="ChEBI" id="CHEBI:15378"/>
        <dbReference type="ChEBI" id="CHEBI:30823"/>
        <dbReference type="ChEBI" id="CHEBI:57287"/>
        <dbReference type="ChEBI" id="CHEBI:57387"/>
    </reaction>
    <physiologicalReaction direction="left-to-right" evidence="14">
        <dbReference type="Rhea" id="RHEA:40140"/>
    </physiologicalReaction>
</comment>
<proteinExistence type="inferred from homology"/>
<keyword evidence="9" id="KW-0809">Transit peptide</keyword>
<dbReference type="InterPro" id="IPR006683">
    <property type="entry name" value="Thioestr_dom"/>
</dbReference>
<protein>
    <recommendedName>
        <fullName evidence="17">Acyl-coenzyme A thioesterase THEM4</fullName>
        <ecNumber evidence="16">3.1.2.2</ecNumber>
    </recommendedName>
    <alternativeName>
        <fullName evidence="18">Thioesterase superfamily member 4</fullName>
    </alternativeName>
</protein>
<dbReference type="Proteomes" id="UP000292958">
    <property type="component" value="Unassembled WGS sequence"/>
</dbReference>
<comment type="subcellular location">
    <subcellularLocation>
        <location evidence="3">Cell projection</location>
        <location evidence="3">Ruffle membrane</location>
    </subcellularLocation>
    <subcellularLocation>
        <location evidence="2">Cytoplasm</location>
    </subcellularLocation>
    <subcellularLocation>
        <location evidence="1">Membrane</location>
        <topology evidence="1">Peripheral membrane protein</topology>
    </subcellularLocation>
</comment>
<dbReference type="EMBL" id="SHKW01000001">
    <property type="protein sequence ID" value="RZU39121.1"/>
    <property type="molecule type" value="Genomic_DNA"/>
</dbReference>
<comment type="catalytic activity">
    <reaction evidence="22">
        <text>dodecanoyl-CoA + H2O = dodecanoate + CoA + H(+)</text>
        <dbReference type="Rhea" id="RHEA:30135"/>
        <dbReference type="ChEBI" id="CHEBI:15377"/>
        <dbReference type="ChEBI" id="CHEBI:15378"/>
        <dbReference type="ChEBI" id="CHEBI:18262"/>
        <dbReference type="ChEBI" id="CHEBI:57287"/>
        <dbReference type="ChEBI" id="CHEBI:57375"/>
    </reaction>
    <physiologicalReaction direction="left-to-right" evidence="22">
        <dbReference type="Rhea" id="RHEA:30136"/>
    </physiologicalReaction>
</comment>
<dbReference type="EC" id="3.1.2.2" evidence="16"/>
<evidence type="ECO:0000256" key="4">
    <source>
        <dbReference type="ARBA" id="ARBA00022475"/>
    </source>
</evidence>
<evidence type="ECO:0000256" key="16">
    <source>
        <dbReference type="ARBA" id="ARBA00038848"/>
    </source>
</evidence>
<dbReference type="PANTHER" id="PTHR12418">
    <property type="entry name" value="ACYL-COENZYME A THIOESTERASE THEM4"/>
    <property type="match status" value="1"/>
</dbReference>
<gene>
    <name evidence="25" type="ORF">BDD14_0454</name>
</gene>
<evidence type="ECO:0000256" key="19">
    <source>
        <dbReference type="ARBA" id="ARBA00047588"/>
    </source>
</evidence>
<accession>A0A4Q7YQH4</accession>
<dbReference type="CDD" id="cd03443">
    <property type="entry name" value="PaaI_thioesterase"/>
    <property type="match status" value="1"/>
</dbReference>
<dbReference type="PANTHER" id="PTHR12418:SF19">
    <property type="entry name" value="ACYL-COENZYME A THIOESTERASE THEM4"/>
    <property type="match status" value="1"/>
</dbReference>
<comment type="catalytic activity">
    <reaction evidence="20">
        <text>hexadecanoyl-CoA + H2O = hexadecanoate + CoA + H(+)</text>
        <dbReference type="Rhea" id="RHEA:16645"/>
        <dbReference type="ChEBI" id="CHEBI:7896"/>
        <dbReference type="ChEBI" id="CHEBI:15377"/>
        <dbReference type="ChEBI" id="CHEBI:15378"/>
        <dbReference type="ChEBI" id="CHEBI:57287"/>
        <dbReference type="ChEBI" id="CHEBI:57379"/>
        <dbReference type="EC" id="3.1.2.2"/>
    </reaction>
    <physiologicalReaction direction="left-to-right" evidence="20">
        <dbReference type="Rhea" id="RHEA:16646"/>
    </physiologicalReaction>
</comment>
<organism evidence="25 26">
    <name type="scientific">Edaphobacter modestus</name>
    <dbReference type="NCBI Taxonomy" id="388466"/>
    <lineage>
        <taxon>Bacteria</taxon>
        <taxon>Pseudomonadati</taxon>
        <taxon>Acidobacteriota</taxon>
        <taxon>Terriglobia</taxon>
        <taxon>Terriglobales</taxon>
        <taxon>Acidobacteriaceae</taxon>
        <taxon>Edaphobacter</taxon>
    </lineage>
</organism>
<evidence type="ECO:0000256" key="8">
    <source>
        <dbReference type="ARBA" id="ARBA00022832"/>
    </source>
</evidence>
<dbReference type="Pfam" id="PF03061">
    <property type="entry name" value="4HBT"/>
    <property type="match status" value="1"/>
</dbReference>
<name>A0A4Q7YQH4_9BACT</name>
<evidence type="ECO:0000256" key="9">
    <source>
        <dbReference type="ARBA" id="ARBA00022946"/>
    </source>
</evidence>
<comment type="catalytic activity">
    <reaction evidence="23">
        <text>tetradecanoyl-CoA + H2O = tetradecanoate + CoA + H(+)</text>
        <dbReference type="Rhea" id="RHEA:40119"/>
        <dbReference type="ChEBI" id="CHEBI:15377"/>
        <dbReference type="ChEBI" id="CHEBI:15378"/>
        <dbReference type="ChEBI" id="CHEBI:30807"/>
        <dbReference type="ChEBI" id="CHEBI:57287"/>
        <dbReference type="ChEBI" id="CHEBI:57385"/>
    </reaction>
    <physiologicalReaction direction="left-to-right" evidence="23">
        <dbReference type="Rhea" id="RHEA:40120"/>
    </physiologicalReaction>
</comment>
<evidence type="ECO:0000256" key="7">
    <source>
        <dbReference type="ARBA" id="ARBA00022801"/>
    </source>
</evidence>
<evidence type="ECO:0000256" key="11">
    <source>
        <dbReference type="ARBA" id="ARBA00023136"/>
    </source>
</evidence>
<evidence type="ECO:0000256" key="21">
    <source>
        <dbReference type="ARBA" id="ARBA00047969"/>
    </source>
</evidence>
<dbReference type="InterPro" id="IPR029069">
    <property type="entry name" value="HotDog_dom_sf"/>
</dbReference>